<gene>
    <name evidence="3" type="primary">rfaF_1</name>
    <name evidence="3" type="ORF">Cva_00249</name>
</gene>
<dbReference type="GO" id="GO:0009244">
    <property type="term" value="P:lipopolysaccharide core region biosynthetic process"/>
    <property type="evidence" value="ECO:0007669"/>
    <property type="project" value="TreeGrafter"/>
</dbReference>
<dbReference type="CDD" id="cd03789">
    <property type="entry name" value="GT9_LPS_heptosyltransferase"/>
    <property type="match status" value="1"/>
</dbReference>
<evidence type="ECO:0000256" key="2">
    <source>
        <dbReference type="ARBA" id="ARBA00022679"/>
    </source>
</evidence>
<evidence type="ECO:0000256" key="1">
    <source>
        <dbReference type="ARBA" id="ARBA00022676"/>
    </source>
</evidence>
<evidence type="ECO:0000313" key="3">
    <source>
        <dbReference type="EMBL" id="GAO97613.1"/>
    </source>
</evidence>
<accession>A0A0K8MBP0</accession>
<dbReference type="EMBL" id="BBVC01000011">
    <property type="protein sequence ID" value="GAO97613.1"/>
    <property type="molecule type" value="Genomic_DNA"/>
</dbReference>
<sequence>MSILFITSSRLGDAVLSTGVLEFSCRTLPEAPVVVACSSLVMPLFEDWPRLERMIEIRRKPFSWHWVSLWQETVKQPWEWVIDVRGSTLSYFLWSKKRSMWRSISSPHHRVEQLGQVFKLPHSPSPVLHVSAERQERLQHILPFSQPVIAVAPAANWQGKEWPQKNFIVLLQQLTSAQGLFPDARIAFFAAPAERERVQSLLEAFPEDRVLDFVGKLPFLDIHVLFQKCCFFIGNDSGLMHLAAASGVPTLGLFGPSPEIHYAPYGSCAAYVRTPESYETLMTRFRKTGEKNLMDSLSIEKVEEAVHSLWQRVQKETV</sequence>
<reference evidence="3 4" key="1">
    <citation type="submission" date="2015-03" db="EMBL/GenBank/DDBJ databases">
        <title>Caedibacter varicaedens, whole genome shotgun sequence.</title>
        <authorList>
            <person name="Suzuki H."/>
            <person name="Dapper A.L."/>
            <person name="Gibson A.K."/>
            <person name="Jackson C."/>
            <person name="Lee H."/>
            <person name="Pejaver V.R."/>
            <person name="Doak T."/>
            <person name="Lynch M."/>
        </authorList>
    </citation>
    <scope>NUCLEOTIDE SEQUENCE [LARGE SCALE GENOMIC DNA]</scope>
</reference>
<dbReference type="Gene3D" id="3.40.50.2000">
    <property type="entry name" value="Glycogen Phosphorylase B"/>
    <property type="match status" value="2"/>
</dbReference>
<protein>
    <submittedName>
        <fullName evidence="3">ADP-heptose--LPS heptosyltransferase 2</fullName>
    </submittedName>
</protein>
<proteinExistence type="predicted"/>
<dbReference type="STRING" id="1629334.Cva_00249"/>
<dbReference type="Proteomes" id="UP000036771">
    <property type="component" value="Unassembled WGS sequence"/>
</dbReference>
<dbReference type="OrthoDB" id="9797795at2"/>
<dbReference type="Pfam" id="PF01075">
    <property type="entry name" value="Glyco_transf_9"/>
    <property type="match status" value="1"/>
</dbReference>
<organism evidence="3 4">
    <name type="scientific">Caedimonas varicaedens</name>
    <dbReference type="NCBI Taxonomy" id="1629334"/>
    <lineage>
        <taxon>Bacteria</taxon>
        <taxon>Pseudomonadati</taxon>
        <taxon>Pseudomonadota</taxon>
        <taxon>Alphaproteobacteria</taxon>
        <taxon>Holosporales</taxon>
        <taxon>Caedimonadaceae</taxon>
        <taxon>Caedimonas</taxon>
    </lineage>
</organism>
<dbReference type="GO" id="GO:0005829">
    <property type="term" value="C:cytosol"/>
    <property type="evidence" value="ECO:0007669"/>
    <property type="project" value="TreeGrafter"/>
</dbReference>
<dbReference type="SUPFAM" id="SSF53756">
    <property type="entry name" value="UDP-Glycosyltransferase/glycogen phosphorylase"/>
    <property type="match status" value="1"/>
</dbReference>
<dbReference type="AlphaFoldDB" id="A0A0K8MBP0"/>
<keyword evidence="1" id="KW-0328">Glycosyltransferase</keyword>
<dbReference type="PANTHER" id="PTHR30160">
    <property type="entry name" value="TETRAACYLDISACCHARIDE 4'-KINASE-RELATED"/>
    <property type="match status" value="1"/>
</dbReference>
<keyword evidence="2 3" id="KW-0808">Transferase</keyword>
<dbReference type="InterPro" id="IPR002201">
    <property type="entry name" value="Glyco_trans_9"/>
</dbReference>
<dbReference type="InterPro" id="IPR051199">
    <property type="entry name" value="LPS_LOS_Heptosyltrfase"/>
</dbReference>
<comment type="caution">
    <text evidence="3">The sequence shown here is derived from an EMBL/GenBank/DDBJ whole genome shotgun (WGS) entry which is preliminary data.</text>
</comment>
<evidence type="ECO:0000313" key="4">
    <source>
        <dbReference type="Proteomes" id="UP000036771"/>
    </source>
</evidence>
<keyword evidence="4" id="KW-1185">Reference proteome</keyword>
<name>A0A0K8MBP0_9PROT</name>
<dbReference type="GO" id="GO:0008713">
    <property type="term" value="F:ADP-heptose-lipopolysaccharide heptosyltransferase activity"/>
    <property type="evidence" value="ECO:0007669"/>
    <property type="project" value="TreeGrafter"/>
</dbReference>